<dbReference type="PANTHER" id="PTHR24148:SF82">
    <property type="entry name" value="HETEROKARYON INCOMPATIBILITY DOMAIN-CONTAINING PROTEIN"/>
    <property type="match status" value="1"/>
</dbReference>
<dbReference type="Proteomes" id="UP000799291">
    <property type="component" value="Unassembled WGS sequence"/>
</dbReference>
<keyword evidence="3" id="KW-1185">Reference proteome</keyword>
<dbReference type="InterPro" id="IPR052895">
    <property type="entry name" value="HetReg/Transcr_Mod"/>
</dbReference>
<protein>
    <submittedName>
        <fullName evidence="2">HET-domain-containing protein</fullName>
    </submittedName>
</protein>
<dbReference type="PANTHER" id="PTHR24148">
    <property type="entry name" value="ANKYRIN REPEAT DOMAIN-CONTAINING PROTEIN 39 HOMOLOG-RELATED"/>
    <property type="match status" value="1"/>
</dbReference>
<gene>
    <name evidence="2" type="ORF">K458DRAFT_407184</name>
</gene>
<sequence length="628" mass="70744">MSTQSQALEIHRPTPCLIPYRTPYSPINSTAEETRLIKLLPGDYDDAIEVRLHTVCLSKRPTFDALSYAWGTELSPREVLLNGVLVPVTSNLDCALRHLRLESASRMLWVDALCINQDDVQERSLQVRLMDEIYSSAEQVVIWLGSATKSEDTSDHNYAAAMACIKLNVVPKSIYQEASLVKAFDHLISRPWFSRVWVVQELALAKRDPVVCIGRYSVPWSQLTDFILGPATWSYIHLLTCKPSELTQGKRLDYPATFLERKDQIEHLCLLRKRRLHRQYSSLAYLLRNTGKSFASDPRDKVYGILGLSTPNTVTMIADYSLSVQRVFSEAMALLIGHSLWQAFGMRPLHPPRKSGATRWDVIPELPSWVFNLTWYISGPTTAQWDSQLHNSTLFLIPQDEFLKDIVVKLLGVCPVARFLNNFSTLYTIGASIGTVAATSLDTLSELSSVPGMLKSAAFSKLYYRIAEPRDISIDSFLEALEGYSNNRNSVFNQDIPGKKSAFQEIIINPDSHDIISQADGLVSVYHRILFPLVNSAYARILFVTDKGHIGLSYHPDPFNGIRPGDLLVGLFGINFPFLLRPVAGGYQMINVAYVVDHKWGHDFVETAEPVTDWKELGNFGLKEYKII</sequence>
<dbReference type="Pfam" id="PF06985">
    <property type="entry name" value="HET"/>
    <property type="match status" value="1"/>
</dbReference>
<feature type="domain" description="Heterokaryon incompatibility" evidence="1">
    <location>
        <begin position="63"/>
        <end position="201"/>
    </location>
</feature>
<accession>A0A6G1IRX4</accession>
<dbReference type="EMBL" id="MU005595">
    <property type="protein sequence ID" value="KAF2680713.1"/>
    <property type="molecule type" value="Genomic_DNA"/>
</dbReference>
<dbReference type="OrthoDB" id="3553147at2759"/>
<name>A0A6G1IRX4_9PLEO</name>
<dbReference type="AlphaFoldDB" id="A0A6G1IRX4"/>
<evidence type="ECO:0000259" key="1">
    <source>
        <dbReference type="Pfam" id="PF06985"/>
    </source>
</evidence>
<organism evidence="2 3">
    <name type="scientific">Lentithecium fluviatile CBS 122367</name>
    <dbReference type="NCBI Taxonomy" id="1168545"/>
    <lineage>
        <taxon>Eukaryota</taxon>
        <taxon>Fungi</taxon>
        <taxon>Dikarya</taxon>
        <taxon>Ascomycota</taxon>
        <taxon>Pezizomycotina</taxon>
        <taxon>Dothideomycetes</taxon>
        <taxon>Pleosporomycetidae</taxon>
        <taxon>Pleosporales</taxon>
        <taxon>Massarineae</taxon>
        <taxon>Lentitheciaceae</taxon>
        <taxon>Lentithecium</taxon>
    </lineage>
</organism>
<reference evidence="2" key="1">
    <citation type="journal article" date="2020" name="Stud. Mycol.">
        <title>101 Dothideomycetes genomes: a test case for predicting lifestyles and emergence of pathogens.</title>
        <authorList>
            <person name="Haridas S."/>
            <person name="Albert R."/>
            <person name="Binder M."/>
            <person name="Bloem J."/>
            <person name="Labutti K."/>
            <person name="Salamov A."/>
            <person name="Andreopoulos B."/>
            <person name="Baker S."/>
            <person name="Barry K."/>
            <person name="Bills G."/>
            <person name="Bluhm B."/>
            <person name="Cannon C."/>
            <person name="Castanera R."/>
            <person name="Culley D."/>
            <person name="Daum C."/>
            <person name="Ezra D."/>
            <person name="Gonzalez J."/>
            <person name="Henrissat B."/>
            <person name="Kuo A."/>
            <person name="Liang C."/>
            <person name="Lipzen A."/>
            <person name="Lutzoni F."/>
            <person name="Magnuson J."/>
            <person name="Mondo S."/>
            <person name="Nolan M."/>
            <person name="Ohm R."/>
            <person name="Pangilinan J."/>
            <person name="Park H.-J."/>
            <person name="Ramirez L."/>
            <person name="Alfaro M."/>
            <person name="Sun H."/>
            <person name="Tritt A."/>
            <person name="Yoshinaga Y."/>
            <person name="Zwiers L.-H."/>
            <person name="Turgeon B."/>
            <person name="Goodwin S."/>
            <person name="Spatafora J."/>
            <person name="Crous P."/>
            <person name="Grigoriev I."/>
        </authorList>
    </citation>
    <scope>NUCLEOTIDE SEQUENCE</scope>
    <source>
        <strain evidence="2">CBS 122367</strain>
    </source>
</reference>
<dbReference type="InterPro" id="IPR010730">
    <property type="entry name" value="HET"/>
</dbReference>
<proteinExistence type="predicted"/>
<evidence type="ECO:0000313" key="2">
    <source>
        <dbReference type="EMBL" id="KAF2680713.1"/>
    </source>
</evidence>
<evidence type="ECO:0000313" key="3">
    <source>
        <dbReference type="Proteomes" id="UP000799291"/>
    </source>
</evidence>